<accession>A0ABQ1BJJ5</accession>
<proteinExistence type="predicted"/>
<protein>
    <submittedName>
        <fullName evidence="1">Uncharacterized protein</fullName>
    </submittedName>
</protein>
<comment type="caution">
    <text evidence="1">The sequence shown here is derived from an EMBL/GenBank/DDBJ whole genome shotgun (WGS) entry which is preliminary data.</text>
</comment>
<evidence type="ECO:0000313" key="2">
    <source>
        <dbReference type="Proteomes" id="UP000465306"/>
    </source>
</evidence>
<name>A0ABQ1BJJ5_9MYCO</name>
<keyword evidence="2" id="KW-1185">Reference proteome</keyword>
<sequence>MRRGVYAGVVVGGEKVEKQTTHDCQAKASPRGVSRSRLSEPCLYGSWQHPRERLLALETAGIALEEQALERAQFGTAEISPHGSDRRGGLGWKFAKQGLLPTLDLIDDRQQKLVPGPEVMQEHAVADAHRGRHVTQGPVADAAFGVFLDHRVE</sequence>
<evidence type="ECO:0000313" key="1">
    <source>
        <dbReference type="EMBL" id="GFG63888.1"/>
    </source>
</evidence>
<reference evidence="1 2" key="1">
    <citation type="journal article" date="2019" name="Emerg. Microbes Infect.">
        <title>Comprehensive subspecies identification of 175 nontuberculous mycobacteria species based on 7547 genomic profiles.</title>
        <authorList>
            <person name="Matsumoto Y."/>
            <person name="Kinjo T."/>
            <person name="Motooka D."/>
            <person name="Nabeya D."/>
            <person name="Jung N."/>
            <person name="Uechi K."/>
            <person name="Horii T."/>
            <person name="Iida T."/>
            <person name="Fujita J."/>
            <person name="Nakamura S."/>
        </authorList>
    </citation>
    <scope>NUCLEOTIDE SEQUENCE [LARGE SCALE GENOMIC DNA]</scope>
    <source>
        <strain evidence="1 2">JCM 13573</strain>
    </source>
</reference>
<organism evidence="1 2">
    <name type="scientific">Mycobacterium kubicae</name>
    <dbReference type="NCBI Taxonomy" id="120959"/>
    <lineage>
        <taxon>Bacteria</taxon>
        <taxon>Bacillati</taxon>
        <taxon>Actinomycetota</taxon>
        <taxon>Actinomycetes</taxon>
        <taxon>Mycobacteriales</taxon>
        <taxon>Mycobacteriaceae</taxon>
        <taxon>Mycobacterium</taxon>
        <taxon>Mycobacterium simiae complex</taxon>
    </lineage>
</organism>
<dbReference type="Proteomes" id="UP000465306">
    <property type="component" value="Unassembled WGS sequence"/>
</dbReference>
<gene>
    <name evidence="1" type="ORF">MKUB_13780</name>
</gene>
<dbReference type="EMBL" id="BLKU01000003">
    <property type="protein sequence ID" value="GFG63888.1"/>
    <property type="molecule type" value="Genomic_DNA"/>
</dbReference>